<feature type="compositionally biased region" description="Acidic residues" evidence="6">
    <location>
        <begin position="36"/>
        <end position="51"/>
    </location>
</feature>
<evidence type="ECO:0000256" key="6">
    <source>
        <dbReference type="SAM" id="MobiDB-lite"/>
    </source>
</evidence>
<evidence type="ECO:0000313" key="7">
    <source>
        <dbReference type="EMBL" id="KAE8959486.1"/>
    </source>
</evidence>
<organism evidence="7 9">
    <name type="scientific">Phytophthora rubi</name>
    <dbReference type="NCBI Taxonomy" id="129364"/>
    <lineage>
        <taxon>Eukaryota</taxon>
        <taxon>Sar</taxon>
        <taxon>Stramenopiles</taxon>
        <taxon>Oomycota</taxon>
        <taxon>Peronosporomycetes</taxon>
        <taxon>Peronosporales</taxon>
        <taxon>Peronosporaceae</taxon>
        <taxon>Phytophthora</taxon>
    </lineage>
</organism>
<feature type="region of interest" description="Disordered" evidence="6">
    <location>
        <begin position="1"/>
        <end position="54"/>
    </location>
</feature>
<comment type="similarity">
    <text evidence="2 5">Belongs to the RxLR effector family.</text>
</comment>
<comment type="subcellular location">
    <subcellularLocation>
        <location evidence="1 5">Secreted</location>
    </subcellularLocation>
</comment>
<evidence type="ECO:0000313" key="10">
    <source>
        <dbReference type="Proteomes" id="UP000434957"/>
    </source>
</evidence>
<gene>
    <name evidence="7" type="ORF">PR001_g30699</name>
    <name evidence="8" type="ORF">PR003_g31844</name>
</gene>
<sequence>IKSKTTDVLSPDGVPSVQSPADVVTRQRSLRIGATDDADDVDQAEDSEEEERAGGTEIVMMAHGLPRADAKMCCGCTSLSTRLGPDLKAHGLRVAGACL</sequence>
<comment type="domain">
    <text evidence="5">The RxLR-dEER motif acts to carry the protein into the host cell cytoplasm through binding to cell surface phosphatidylinositol-3-phosphate.</text>
</comment>
<dbReference type="Pfam" id="PF16810">
    <property type="entry name" value="RXLR"/>
    <property type="match status" value="1"/>
</dbReference>
<evidence type="ECO:0000256" key="4">
    <source>
        <dbReference type="ARBA" id="ARBA00022729"/>
    </source>
</evidence>
<name>A0A6A3GRB6_9STRA</name>
<evidence type="ECO:0000313" key="8">
    <source>
        <dbReference type="EMBL" id="KAE9267251.1"/>
    </source>
</evidence>
<dbReference type="AlphaFoldDB" id="A0A6A3GRB6"/>
<dbReference type="EMBL" id="QXFT01007057">
    <property type="protein sequence ID" value="KAE9267251.1"/>
    <property type="molecule type" value="Genomic_DNA"/>
</dbReference>
<dbReference type="Proteomes" id="UP000434957">
    <property type="component" value="Unassembled WGS sequence"/>
</dbReference>
<protein>
    <recommendedName>
        <fullName evidence="5">RxLR effector protein</fullName>
    </recommendedName>
</protein>
<reference evidence="7 9" key="1">
    <citation type="submission" date="2018-09" db="EMBL/GenBank/DDBJ databases">
        <title>Genomic investigation of the strawberry pathogen Phytophthora fragariae indicates pathogenicity is determined by transcriptional variation in three key races.</title>
        <authorList>
            <person name="Adams T.M."/>
            <person name="Armitage A.D."/>
            <person name="Sobczyk M.K."/>
            <person name="Bates H.J."/>
            <person name="Dunwell J.M."/>
            <person name="Nellist C.F."/>
            <person name="Harrison R.J."/>
        </authorList>
    </citation>
    <scope>NUCLEOTIDE SEQUENCE [LARGE SCALE GENOMIC DNA]</scope>
    <source>
        <strain evidence="7 9">SCRP249</strain>
        <strain evidence="8 10">SCRP333</strain>
    </source>
</reference>
<evidence type="ECO:0000256" key="1">
    <source>
        <dbReference type="ARBA" id="ARBA00004613"/>
    </source>
</evidence>
<proteinExistence type="inferred from homology"/>
<dbReference type="Proteomes" id="UP000429607">
    <property type="component" value="Unassembled WGS sequence"/>
</dbReference>
<evidence type="ECO:0000256" key="5">
    <source>
        <dbReference type="RuleBase" id="RU367124"/>
    </source>
</evidence>
<dbReference type="EMBL" id="QXFV01007151">
    <property type="protein sequence ID" value="KAE8959486.1"/>
    <property type="molecule type" value="Genomic_DNA"/>
</dbReference>
<accession>A0A6A3GRB6</accession>
<evidence type="ECO:0000256" key="3">
    <source>
        <dbReference type="ARBA" id="ARBA00022525"/>
    </source>
</evidence>
<keyword evidence="10" id="KW-1185">Reference proteome</keyword>
<evidence type="ECO:0000256" key="2">
    <source>
        <dbReference type="ARBA" id="ARBA00010400"/>
    </source>
</evidence>
<keyword evidence="4" id="KW-0732">Signal</keyword>
<keyword evidence="3 5" id="KW-0964">Secreted</keyword>
<evidence type="ECO:0000313" key="9">
    <source>
        <dbReference type="Proteomes" id="UP000429607"/>
    </source>
</evidence>
<comment type="caution">
    <text evidence="7">The sequence shown here is derived from an EMBL/GenBank/DDBJ whole genome shotgun (WGS) entry which is preliminary data.</text>
</comment>
<dbReference type="InterPro" id="IPR031825">
    <property type="entry name" value="RXLR"/>
</dbReference>
<feature type="non-terminal residue" evidence="7">
    <location>
        <position position="1"/>
    </location>
</feature>
<comment type="function">
    <text evidence="5">Effector that suppresses plant defense responses during pathogen infection.</text>
</comment>